<dbReference type="EMBL" id="QCXQ01000002">
    <property type="protein sequence ID" value="PWG00202.1"/>
    <property type="molecule type" value="Genomic_DNA"/>
</dbReference>
<dbReference type="PANTHER" id="PTHR40056">
    <property type="entry name" value="HYPOTHETICAL CYTOSOLIC PROTEIN"/>
    <property type="match status" value="1"/>
</dbReference>
<gene>
    <name evidence="1" type="ORF">DCM90_04515</name>
</gene>
<organism evidence="1 2">
    <name type="scientific">Levilactobacillus bambusae</name>
    <dbReference type="NCBI Taxonomy" id="2024736"/>
    <lineage>
        <taxon>Bacteria</taxon>
        <taxon>Bacillati</taxon>
        <taxon>Bacillota</taxon>
        <taxon>Bacilli</taxon>
        <taxon>Lactobacillales</taxon>
        <taxon>Lactobacillaceae</taxon>
        <taxon>Levilactobacillus</taxon>
    </lineage>
</organism>
<dbReference type="Proteomes" id="UP000245080">
    <property type="component" value="Unassembled WGS sequence"/>
</dbReference>
<evidence type="ECO:0008006" key="3">
    <source>
        <dbReference type="Google" id="ProtNLM"/>
    </source>
</evidence>
<protein>
    <recommendedName>
        <fullName evidence="3">DUF1836 domain-containing protein</fullName>
    </recommendedName>
</protein>
<dbReference type="OrthoDB" id="3191472at2"/>
<proteinExistence type="predicted"/>
<evidence type="ECO:0000313" key="2">
    <source>
        <dbReference type="Proteomes" id="UP000245080"/>
    </source>
</evidence>
<evidence type="ECO:0000313" key="1">
    <source>
        <dbReference type="EMBL" id="PWG00202.1"/>
    </source>
</evidence>
<reference evidence="1 2" key="1">
    <citation type="journal article" date="2018" name="Int. J. Syst. Evol. Microbiol.">
        <title>Lactobacillus bambusae sp. nov., isolated from a traditional fermented Ma-bamboo shoots of Taiwan.</title>
        <authorList>
            <person name="Wang L.-T."/>
        </authorList>
    </citation>
    <scope>NUCLEOTIDE SEQUENCE [LARGE SCALE GENOMIC DNA]</scope>
    <source>
        <strain evidence="1 2">BS-W1</strain>
    </source>
</reference>
<keyword evidence="2" id="KW-1185">Reference proteome</keyword>
<comment type="caution">
    <text evidence="1">The sequence shown here is derived from an EMBL/GenBank/DDBJ whole genome shotgun (WGS) entry which is preliminary data.</text>
</comment>
<dbReference type="AlphaFoldDB" id="A0A2V1MZF8"/>
<dbReference type="RefSeq" id="WP_109250149.1">
    <property type="nucleotide sequence ID" value="NZ_QCXQ01000002.1"/>
</dbReference>
<name>A0A2V1MZF8_9LACO</name>
<dbReference type="InterPro" id="IPR014975">
    <property type="entry name" value="DUF1836"/>
</dbReference>
<accession>A0A2V1MZF8</accession>
<dbReference type="Pfam" id="PF08876">
    <property type="entry name" value="DUF1836"/>
    <property type="match status" value="1"/>
</dbReference>
<dbReference type="PANTHER" id="PTHR40056:SF1">
    <property type="entry name" value="DUF1836 DOMAIN-CONTAINING PROTEIN"/>
    <property type="match status" value="1"/>
</dbReference>
<sequence>MPQDLLQQTALLEPLRRLHLPLWAELPTIPLHQEQVIGLINETLAPLPVEPLTAAMVANYIKKGFITKPVRKRYEKLQIGELFVIGLMKNTFTLAAIGRAFEAEMDDVRVSEAYDRFIELFNSQFERLTVPVNLSITIEPTDSAAYQVQKMSVQSSLFRITTHVLLMNIKEEQQDGEQV</sequence>